<evidence type="ECO:0000256" key="13">
    <source>
        <dbReference type="ARBA" id="ARBA00023146"/>
    </source>
</evidence>
<evidence type="ECO:0000256" key="16">
    <source>
        <dbReference type="PROSITE-ProRule" id="PRU00209"/>
    </source>
</evidence>
<sequence>MINIDDFKKIEIKVGEILSAERILGSDKLIKMSVNLGEETPRQILAGIGPYFEDMSVLVGKKASFVVNLEQRKIMGMDSQGMILAAHDDDNLSLLEVSSEIPPGARIS</sequence>
<dbReference type="EC" id="6.1.1.10" evidence="4"/>
<organism evidence="18 19">
    <name type="scientific">Candidatus Zambryskibacteria bacterium RIFCSPLOWO2_01_FULL_45_21</name>
    <dbReference type="NCBI Taxonomy" id="1802761"/>
    <lineage>
        <taxon>Bacteria</taxon>
        <taxon>Candidatus Zambryskiibacteriota</taxon>
    </lineage>
</organism>
<dbReference type="AlphaFoldDB" id="A0A1G2U1J5"/>
<keyword evidence="6" id="KW-0963">Cytoplasm</keyword>
<dbReference type="EMBL" id="MHWE01000019">
    <property type="protein sequence ID" value="OHB03363.1"/>
    <property type="molecule type" value="Genomic_DNA"/>
</dbReference>
<keyword evidence="13" id="KW-0030">Aminoacyl-tRNA synthetase</keyword>
<evidence type="ECO:0000313" key="18">
    <source>
        <dbReference type="EMBL" id="OHB03363.1"/>
    </source>
</evidence>
<reference evidence="18 19" key="1">
    <citation type="journal article" date="2016" name="Nat. Commun.">
        <title>Thousands of microbial genomes shed light on interconnected biogeochemical processes in an aquifer system.</title>
        <authorList>
            <person name="Anantharaman K."/>
            <person name="Brown C.T."/>
            <person name="Hug L.A."/>
            <person name="Sharon I."/>
            <person name="Castelle C.J."/>
            <person name="Probst A.J."/>
            <person name="Thomas B.C."/>
            <person name="Singh A."/>
            <person name="Wilkins M.J."/>
            <person name="Karaoz U."/>
            <person name="Brodie E.L."/>
            <person name="Williams K.H."/>
            <person name="Hubbard S.S."/>
            <person name="Banfield J.F."/>
        </authorList>
    </citation>
    <scope>NUCLEOTIDE SEQUENCE [LARGE SCALE GENOMIC DNA]</scope>
</reference>
<dbReference type="Proteomes" id="UP000176800">
    <property type="component" value="Unassembled WGS sequence"/>
</dbReference>
<comment type="catalytic activity">
    <reaction evidence="15">
        <text>tRNA(Met) + L-methionine + ATP = L-methionyl-tRNA(Met) + AMP + diphosphate</text>
        <dbReference type="Rhea" id="RHEA:13481"/>
        <dbReference type="Rhea" id="RHEA-COMP:9667"/>
        <dbReference type="Rhea" id="RHEA-COMP:9698"/>
        <dbReference type="ChEBI" id="CHEBI:30616"/>
        <dbReference type="ChEBI" id="CHEBI:33019"/>
        <dbReference type="ChEBI" id="CHEBI:57844"/>
        <dbReference type="ChEBI" id="CHEBI:78442"/>
        <dbReference type="ChEBI" id="CHEBI:78530"/>
        <dbReference type="ChEBI" id="CHEBI:456215"/>
        <dbReference type="EC" id="6.1.1.10"/>
    </reaction>
</comment>
<evidence type="ECO:0000256" key="12">
    <source>
        <dbReference type="ARBA" id="ARBA00022917"/>
    </source>
</evidence>
<proteinExistence type="predicted"/>
<keyword evidence="7 16" id="KW-0820">tRNA-binding</keyword>
<dbReference type="Gene3D" id="2.40.50.140">
    <property type="entry name" value="Nucleic acid-binding proteins"/>
    <property type="match status" value="1"/>
</dbReference>
<dbReference type="InterPro" id="IPR002547">
    <property type="entry name" value="tRNA-bd_dom"/>
</dbReference>
<comment type="subunit">
    <text evidence="3">Homodimer.</text>
</comment>
<evidence type="ECO:0000259" key="17">
    <source>
        <dbReference type="PROSITE" id="PS50886"/>
    </source>
</evidence>
<protein>
    <recommendedName>
        <fullName evidence="5">Methionine--tRNA ligase</fullName>
        <ecNumber evidence="4">6.1.1.10</ecNumber>
    </recommendedName>
    <alternativeName>
        <fullName evidence="14">Methionyl-tRNA synthetase</fullName>
    </alternativeName>
</protein>
<evidence type="ECO:0000256" key="10">
    <source>
        <dbReference type="ARBA" id="ARBA00022840"/>
    </source>
</evidence>
<keyword evidence="12" id="KW-0648">Protein biosynthesis</keyword>
<evidence type="ECO:0000256" key="7">
    <source>
        <dbReference type="ARBA" id="ARBA00022555"/>
    </source>
</evidence>
<dbReference type="PANTHER" id="PTHR11586:SF37">
    <property type="entry name" value="TRNA-BINDING DOMAIN-CONTAINING PROTEIN"/>
    <property type="match status" value="1"/>
</dbReference>
<evidence type="ECO:0000256" key="8">
    <source>
        <dbReference type="ARBA" id="ARBA00022598"/>
    </source>
</evidence>
<keyword evidence="8" id="KW-0436">Ligase</keyword>
<evidence type="ECO:0000256" key="9">
    <source>
        <dbReference type="ARBA" id="ARBA00022741"/>
    </source>
</evidence>
<evidence type="ECO:0000256" key="2">
    <source>
        <dbReference type="ARBA" id="ARBA00004496"/>
    </source>
</evidence>
<dbReference type="SUPFAM" id="SSF50249">
    <property type="entry name" value="Nucleic acid-binding proteins"/>
    <property type="match status" value="1"/>
</dbReference>
<evidence type="ECO:0000313" key="19">
    <source>
        <dbReference type="Proteomes" id="UP000176800"/>
    </source>
</evidence>
<keyword evidence="10" id="KW-0067">ATP-binding</keyword>
<dbReference type="FunFam" id="2.40.50.140:FF:000042">
    <property type="entry name" value="Methionine--tRNA ligase"/>
    <property type="match status" value="1"/>
</dbReference>
<comment type="caution">
    <text evidence="18">The sequence shown here is derived from an EMBL/GenBank/DDBJ whole genome shotgun (WGS) entry which is preliminary data.</text>
</comment>
<feature type="domain" description="TRNA-binding" evidence="17">
    <location>
        <begin position="6"/>
        <end position="108"/>
    </location>
</feature>
<dbReference type="CDD" id="cd02800">
    <property type="entry name" value="tRNA_bind_EcMetRS_like"/>
    <property type="match status" value="1"/>
</dbReference>
<dbReference type="GO" id="GO:0005524">
    <property type="term" value="F:ATP binding"/>
    <property type="evidence" value="ECO:0007669"/>
    <property type="project" value="UniProtKB-KW"/>
</dbReference>
<dbReference type="GO" id="GO:0000049">
    <property type="term" value="F:tRNA binding"/>
    <property type="evidence" value="ECO:0007669"/>
    <property type="project" value="UniProtKB-UniRule"/>
</dbReference>
<accession>A0A1G2U1J5</accession>
<evidence type="ECO:0000256" key="3">
    <source>
        <dbReference type="ARBA" id="ARBA00011738"/>
    </source>
</evidence>
<dbReference type="InterPro" id="IPR004495">
    <property type="entry name" value="Met-tRNA-synth_bsu_C"/>
</dbReference>
<evidence type="ECO:0000256" key="4">
    <source>
        <dbReference type="ARBA" id="ARBA00012838"/>
    </source>
</evidence>
<comment type="subcellular location">
    <subcellularLocation>
        <location evidence="2">Cytoplasm</location>
    </subcellularLocation>
</comment>
<evidence type="ECO:0000256" key="15">
    <source>
        <dbReference type="ARBA" id="ARBA00047364"/>
    </source>
</evidence>
<dbReference type="Pfam" id="PF01588">
    <property type="entry name" value="tRNA_bind"/>
    <property type="match status" value="1"/>
</dbReference>
<keyword evidence="9" id="KW-0547">Nucleotide-binding</keyword>
<dbReference type="InterPro" id="IPR012340">
    <property type="entry name" value="NA-bd_OB-fold"/>
</dbReference>
<comment type="function">
    <text evidence="1">Is required not only for elongation of protein synthesis but also for the initiation of all mRNA translation through initiator tRNA(fMet) aminoacylation.</text>
</comment>
<evidence type="ECO:0000256" key="14">
    <source>
        <dbReference type="ARBA" id="ARBA00030904"/>
    </source>
</evidence>
<dbReference type="GO" id="GO:0005737">
    <property type="term" value="C:cytoplasm"/>
    <property type="evidence" value="ECO:0007669"/>
    <property type="project" value="UniProtKB-SubCell"/>
</dbReference>
<gene>
    <name evidence="18" type="ORF">A3B14_00455</name>
</gene>
<keyword evidence="11 16" id="KW-0694">RNA-binding</keyword>
<evidence type="ECO:0000256" key="5">
    <source>
        <dbReference type="ARBA" id="ARBA00018753"/>
    </source>
</evidence>
<dbReference type="PROSITE" id="PS50886">
    <property type="entry name" value="TRBD"/>
    <property type="match status" value="1"/>
</dbReference>
<dbReference type="PANTHER" id="PTHR11586">
    <property type="entry name" value="TRNA-AMINOACYLATION COFACTOR ARC1 FAMILY MEMBER"/>
    <property type="match status" value="1"/>
</dbReference>
<evidence type="ECO:0000256" key="6">
    <source>
        <dbReference type="ARBA" id="ARBA00022490"/>
    </source>
</evidence>
<name>A0A1G2U1J5_9BACT</name>
<dbReference type="GO" id="GO:0006431">
    <property type="term" value="P:methionyl-tRNA aminoacylation"/>
    <property type="evidence" value="ECO:0007669"/>
    <property type="project" value="InterPro"/>
</dbReference>
<evidence type="ECO:0000256" key="11">
    <source>
        <dbReference type="ARBA" id="ARBA00022884"/>
    </source>
</evidence>
<evidence type="ECO:0000256" key="1">
    <source>
        <dbReference type="ARBA" id="ARBA00003314"/>
    </source>
</evidence>
<dbReference type="GO" id="GO:0004825">
    <property type="term" value="F:methionine-tRNA ligase activity"/>
    <property type="evidence" value="ECO:0007669"/>
    <property type="project" value="UniProtKB-EC"/>
</dbReference>
<dbReference type="InterPro" id="IPR051270">
    <property type="entry name" value="Tyrosine-tRNA_ligase_regulator"/>
</dbReference>